<gene>
    <name evidence="3" type="ORF">PBY51_018131</name>
</gene>
<dbReference type="EMBL" id="JAUZQC010000012">
    <property type="protein sequence ID" value="KAK5862767.1"/>
    <property type="molecule type" value="Genomic_DNA"/>
</dbReference>
<dbReference type="GO" id="GO:0061629">
    <property type="term" value="F:RNA polymerase II-specific DNA-binding transcription factor binding"/>
    <property type="evidence" value="ECO:0007669"/>
    <property type="project" value="InterPro"/>
</dbReference>
<dbReference type="GO" id="GO:0045944">
    <property type="term" value="P:positive regulation of transcription by RNA polymerase II"/>
    <property type="evidence" value="ECO:0007669"/>
    <property type="project" value="TreeGrafter"/>
</dbReference>
<evidence type="ECO:0000256" key="1">
    <source>
        <dbReference type="SAM" id="MobiDB-lite"/>
    </source>
</evidence>
<proteinExistence type="predicted"/>
<dbReference type="Proteomes" id="UP001346869">
    <property type="component" value="Unassembled WGS sequence"/>
</dbReference>
<dbReference type="GO" id="GO:0005634">
    <property type="term" value="C:nucleus"/>
    <property type="evidence" value="ECO:0007669"/>
    <property type="project" value="TreeGrafter"/>
</dbReference>
<reference evidence="3 4" key="2">
    <citation type="journal article" date="2023" name="Mol. Biol. Evol.">
        <title>Genomics of Secondarily Temperate Adaptation in the Only Non-Antarctic Icefish.</title>
        <authorList>
            <person name="Rivera-Colon A.G."/>
            <person name="Rayamajhi N."/>
            <person name="Minhas B.F."/>
            <person name="Madrigal G."/>
            <person name="Bilyk K.T."/>
            <person name="Yoon V."/>
            <person name="Hune M."/>
            <person name="Gregory S."/>
            <person name="Cheng C.H.C."/>
            <person name="Catchen J.M."/>
        </authorList>
    </citation>
    <scope>NUCLEOTIDE SEQUENCE [LARGE SCALE GENOMIC DNA]</scope>
    <source>
        <strain evidence="3">JMC-PN-2008</strain>
    </source>
</reference>
<dbReference type="GO" id="GO:0000122">
    <property type="term" value="P:negative regulation of transcription by RNA polymerase II"/>
    <property type="evidence" value="ECO:0007669"/>
    <property type="project" value="TreeGrafter"/>
</dbReference>
<comment type="caution">
    <text evidence="3">The sequence shown here is derived from an EMBL/GenBank/DDBJ whole genome shotgun (WGS) entry which is preliminary data.</text>
</comment>
<reference evidence="3 4" key="1">
    <citation type="journal article" date="2023" name="Genes (Basel)">
        <title>Chromosome-Level Genome Assembly and Circadian Gene Repertoire of the Patagonia Blennie Eleginops maclovinus-The Closest Ancestral Proxy of Antarctic Cryonotothenioids.</title>
        <authorList>
            <person name="Cheng C.C."/>
            <person name="Rivera-Colon A.G."/>
            <person name="Minhas B.F."/>
            <person name="Wilson L."/>
            <person name="Rayamajhi N."/>
            <person name="Vargas-Chacoff L."/>
            <person name="Catchen J.M."/>
        </authorList>
    </citation>
    <scope>NUCLEOTIDE SEQUENCE [LARGE SCALE GENOMIC DNA]</scope>
    <source>
        <strain evidence="3">JMC-PN-2008</strain>
    </source>
</reference>
<feature type="domain" description="Zinc finger protein ZFPM1/2 PR" evidence="2">
    <location>
        <begin position="100"/>
        <end position="182"/>
    </location>
</feature>
<dbReference type="GO" id="GO:0030154">
    <property type="term" value="P:cell differentiation"/>
    <property type="evidence" value="ECO:0007669"/>
    <property type="project" value="TreeGrafter"/>
</dbReference>
<dbReference type="Pfam" id="PF21182">
    <property type="entry name" value="FOG1-like_PR"/>
    <property type="match status" value="1"/>
</dbReference>
<organism evidence="3 4">
    <name type="scientific">Eleginops maclovinus</name>
    <name type="common">Patagonian blennie</name>
    <name type="synonym">Eleginus maclovinus</name>
    <dbReference type="NCBI Taxonomy" id="56733"/>
    <lineage>
        <taxon>Eukaryota</taxon>
        <taxon>Metazoa</taxon>
        <taxon>Chordata</taxon>
        <taxon>Craniata</taxon>
        <taxon>Vertebrata</taxon>
        <taxon>Euteleostomi</taxon>
        <taxon>Actinopterygii</taxon>
        <taxon>Neopterygii</taxon>
        <taxon>Teleostei</taxon>
        <taxon>Neoteleostei</taxon>
        <taxon>Acanthomorphata</taxon>
        <taxon>Eupercaria</taxon>
        <taxon>Perciformes</taxon>
        <taxon>Notothenioidei</taxon>
        <taxon>Eleginopidae</taxon>
        <taxon>Eleginops</taxon>
    </lineage>
</organism>
<feature type="compositionally biased region" description="Basic and acidic residues" evidence="1">
    <location>
        <begin position="66"/>
        <end position="88"/>
    </location>
</feature>
<evidence type="ECO:0000313" key="3">
    <source>
        <dbReference type="EMBL" id="KAK5862767.1"/>
    </source>
</evidence>
<evidence type="ECO:0000259" key="2">
    <source>
        <dbReference type="Pfam" id="PF21182"/>
    </source>
</evidence>
<name>A0AAN8APQ5_ELEMC</name>
<protein>
    <recommendedName>
        <fullName evidence="2">Zinc finger protein ZFPM1/2 PR domain-containing protein</fullName>
    </recommendedName>
</protein>
<accession>A0AAN8APQ5</accession>
<feature type="region of interest" description="Disordered" evidence="1">
    <location>
        <begin position="66"/>
        <end position="98"/>
    </location>
</feature>
<dbReference type="PANTHER" id="PTHR12958:SF5">
    <property type="entry name" value="ZINC FINGER PROTEIN ZFPM2"/>
    <property type="match status" value="1"/>
</dbReference>
<dbReference type="AlphaFoldDB" id="A0AAN8APQ5"/>
<feature type="region of interest" description="Disordered" evidence="1">
    <location>
        <begin position="1"/>
        <end position="34"/>
    </location>
</feature>
<feature type="compositionally biased region" description="Acidic residues" evidence="1">
    <location>
        <begin position="18"/>
        <end position="33"/>
    </location>
</feature>
<keyword evidence="4" id="KW-1185">Reference proteome</keyword>
<sequence>MSRRKQSNPRQIKRPLEDGLEEEEEECVSEENELLAKDEFSAEENFSAEFETENMSCEDMEYFCNKGEEDGNREAGESERDVQGEKTRHAIVGPDEWDGPRELDAFLKDGERRIHNRHQLPVGTTWGPFEGKIEMNPESTAMKTKSTVPVVLSAGPRWLLDVTWQGAEDNKNNCVVYSKDSGVVEMGSLHLFPR</sequence>
<dbReference type="PANTHER" id="PTHR12958">
    <property type="entry name" value="FRIEND OF GATA2-RELATED"/>
    <property type="match status" value="1"/>
</dbReference>
<dbReference type="InterPro" id="IPR049361">
    <property type="entry name" value="ZFPM1/2_PR"/>
</dbReference>
<feature type="compositionally biased region" description="Basic residues" evidence="1">
    <location>
        <begin position="1"/>
        <end position="13"/>
    </location>
</feature>
<evidence type="ECO:0000313" key="4">
    <source>
        <dbReference type="Proteomes" id="UP001346869"/>
    </source>
</evidence>
<dbReference type="GO" id="GO:0007507">
    <property type="term" value="P:heart development"/>
    <property type="evidence" value="ECO:0007669"/>
    <property type="project" value="TreeGrafter"/>
</dbReference>
<dbReference type="InterPro" id="IPR039746">
    <property type="entry name" value="FOG"/>
</dbReference>